<feature type="region of interest" description="Disordered" evidence="1">
    <location>
        <begin position="258"/>
        <end position="288"/>
    </location>
</feature>
<dbReference type="InterPro" id="IPR025164">
    <property type="entry name" value="Toastrack_DUF4097"/>
</dbReference>
<evidence type="ECO:0000313" key="4">
    <source>
        <dbReference type="EMBL" id="MBF6022556.1"/>
    </source>
</evidence>
<feature type="signal peptide" evidence="2">
    <location>
        <begin position="1"/>
        <end position="24"/>
    </location>
</feature>
<gene>
    <name evidence="4" type="ORF">IU514_00805</name>
</gene>
<dbReference type="RefSeq" id="WP_194929168.1">
    <property type="nucleotide sequence ID" value="NZ_JADLZT010000001.1"/>
</dbReference>
<evidence type="ECO:0000259" key="3">
    <source>
        <dbReference type="Pfam" id="PF13349"/>
    </source>
</evidence>
<evidence type="ECO:0000256" key="1">
    <source>
        <dbReference type="SAM" id="MobiDB-lite"/>
    </source>
</evidence>
<dbReference type="Proteomes" id="UP001429984">
    <property type="component" value="Unassembled WGS sequence"/>
</dbReference>
<accession>A0ABS0B243</accession>
<dbReference type="EMBL" id="JADLZT010000001">
    <property type="protein sequence ID" value="MBF6022556.1"/>
    <property type="molecule type" value="Genomic_DNA"/>
</dbReference>
<comment type="caution">
    <text evidence="4">The sequence shown here is derived from an EMBL/GenBank/DDBJ whole genome shotgun (WGS) entry which is preliminary data.</text>
</comment>
<proteinExistence type="predicted"/>
<protein>
    <submittedName>
        <fullName evidence="4">DUF4097 family beta strand repeat protein</fullName>
    </submittedName>
</protein>
<keyword evidence="5" id="KW-1185">Reference proteome</keyword>
<feature type="domain" description="DUF4097" evidence="3">
    <location>
        <begin position="117"/>
        <end position="225"/>
    </location>
</feature>
<evidence type="ECO:0000313" key="5">
    <source>
        <dbReference type="Proteomes" id="UP001429984"/>
    </source>
</evidence>
<keyword evidence="2" id="KW-0732">Signal</keyword>
<dbReference type="Pfam" id="PF13349">
    <property type="entry name" value="DUF4097"/>
    <property type="match status" value="2"/>
</dbReference>
<reference evidence="4 5" key="1">
    <citation type="submission" date="2020-11" db="EMBL/GenBank/DDBJ databases">
        <title>Draft Genome Sequence and Secondary Metabolite Biosynthetic Potential of the Lysobacter niastensis Type strain DSM 18481.</title>
        <authorList>
            <person name="Turrini P."/>
            <person name="Artuso I."/>
            <person name="Tescari M."/>
            <person name="Lugli G.A."/>
            <person name="Frangipani E."/>
            <person name="Ventura M."/>
            <person name="Visca P."/>
        </authorList>
    </citation>
    <scope>NUCLEOTIDE SEQUENCE [LARGE SCALE GENOMIC DNA]</scope>
    <source>
        <strain evidence="4 5">DSM 18481</strain>
    </source>
</reference>
<feature type="domain" description="DUF4097" evidence="3">
    <location>
        <begin position="232"/>
        <end position="301"/>
    </location>
</feature>
<organism evidence="4 5">
    <name type="scientific">Lysobacter niastensis</name>
    <dbReference type="NCBI Taxonomy" id="380629"/>
    <lineage>
        <taxon>Bacteria</taxon>
        <taxon>Pseudomonadati</taxon>
        <taxon>Pseudomonadota</taxon>
        <taxon>Gammaproteobacteria</taxon>
        <taxon>Lysobacterales</taxon>
        <taxon>Lysobacteraceae</taxon>
        <taxon>Lysobacter</taxon>
    </lineage>
</organism>
<evidence type="ECO:0000256" key="2">
    <source>
        <dbReference type="SAM" id="SignalP"/>
    </source>
</evidence>
<name>A0ABS0B243_9GAMM</name>
<sequence>MSRHPSLSLAMSIALALGALPAFAATPINETRPLDPRGRIEIENIKGSIDVQAWDRAEVKIEGSLGAGVEKLEIEGDRDHLAVRVKYPNRGNGLNMFGRNDKSEPTDLKLMVPRRADLSIDSVAADVGVTGVASGDLSIDSVSGDVTVAAAPGEATIDSVSGDLQLTINSSKVSIESVSGDIFLRGRLDGDIDLDSVSGNVDVAVHESRLRKLNGSTVSGDMSIGGALAKGGQIALDTVSGDLRLNLPKDLSATVRGESFSGDLSAPGAQIDRPRHGPGSSFEHRYGSGDGEIRIETFSGNARLGLE</sequence>
<feature type="chain" id="PRO_5047446258" evidence="2">
    <location>
        <begin position="25"/>
        <end position="307"/>
    </location>
</feature>